<keyword evidence="3 7" id="KW-0963">Cytoplasm</keyword>
<name>A0A8E2QGF4_9GAMM</name>
<protein>
    <recommendedName>
        <fullName evidence="7 8">UDP-N-acetylmuramoylalanine--D-glutamate ligase</fullName>
        <ecNumber evidence="7 8">6.3.2.9</ecNumber>
    </recommendedName>
    <alternativeName>
        <fullName evidence="7">D-glutamic acid-adding enzyme</fullName>
    </alternativeName>
    <alternativeName>
        <fullName evidence="7">UDP-N-acetylmuramoyl-L-alanyl-D-glutamate synthetase</fullName>
    </alternativeName>
</protein>
<evidence type="ECO:0000256" key="6">
    <source>
        <dbReference type="ARBA" id="ARBA00022840"/>
    </source>
</evidence>
<dbReference type="RefSeq" id="WP_009867950.1">
    <property type="nucleotide sequence ID" value="NZ_CP065721.1"/>
</dbReference>
<keyword evidence="5 7" id="KW-0547">Nucleotide-binding</keyword>
<dbReference type="InterPro" id="IPR004101">
    <property type="entry name" value="Mur_ligase_C"/>
</dbReference>
<reference evidence="11 12" key="1">
    <citation type="submission" date="2018-01" db="EMBL/GenBank/DDBJ databases">
        <title>Denitrification phenotypes of diverse strains of Pseudomonas stutzeri.</title>
        <authorList>
            <person name="Milligan D.A."/>
            <person name="Bergaust L."/>
            <person name="Bakken L.R."/>
            <person name="Frostegard A."/>
        </authorList>
    </citation>
    <scope>NUCLEOTIDE SEQUENCE [LARGE SCALE GENOMIC DNA]</scope>
    <source>
        <strain evidence="11 12">DSM 50238</strain>
    </source>
</reference>
<dbReference type="GO" id="GO:0008764">
    <property type="term" value="F:UDP-N-acetylmuramoylalanine-D-glutamate ligase activity"/>
    <property type="evidence" value="ECO:0007669"/>
    <property type="project" value="UniProtKB-UniRule"/>
</dbReference>
<feature type="domain" description="Mur ligase central" evidence="10">
    <location>
        <begin position="113"/>
        <end position="284"/>
    </location>
</feature>
<dbReference type="GO" id="GO:0005737">
    <property type="term" value="C:cytoplasm"/>
    <property type="evidence" value="ECO:0007669"/>
    <property type="project" value="UniProtKB-SubCell"/>
</dbReference>
<evidence type="ECO:0000256" key="2">
    <source>
        <dbReference type="ARBA" id="ARBA00004752"/>
    </source>
</evidence>
<evidence type="ECO:0000259" key="9">
    <source>
        <dbReference type="Pfam" id="PF02875"/>
    </source>
</evidence>
<keyword evidence="7 8" id="KW-0133">Cell shape</keyword>
<organism evidence="11 12">
    <name type="scientific">Stutzerimonas degradans</name>
    <dbReference type="NCBI Taxonomy" id="2968968"/>
    <lineage>
        <taxon>Bacteria</taxon>
        <taxon>Pseudomonadati</taxon>
        <taxon>Pseudomonadota</taxon>
        <taxon>Gammaproteobacteria</taxon>
        <taxon>Pseudomonadales</taxon>
        <taxon>Pseudomonadaceae</taxon>
        <taxon>Stutzerimonas</taxon>
    </lineage>
</organism>
<comment type="subcellular location">
    <subcellularLocation>
        <location evidence="1 7 8">Cytoplasm</location>
    </subcellularLocation>
</comment>
<dbReference type="Gene3D" id="3.40.1190.10">
    <property type="entry name" value="Mur-like, catalytic domain"/>
    <property type="match status" value="1"/>
</dbReference>
<dbReference type="InterPro" id="IPR036565">
    <property type="entry name" value="Mur-like_cat_sf"/>
</dbReference>
<comment type="function">
    <text evidence="7 8">Cell wall formation. Catalyzes the addition of glutamate to the nucleotide precursor UDP-N-acetylmuramoyl-L-alanine (UMA).</text>
</comment>
<dbReference type="AlphaFoldDB" id="A0A8E2QGF4"/>
<feature type="domain" description="Mur ligase C-terminal" evidence="9">
    <location>
        <begin position="307"/>
        <end position="423"/>
    </location>
</feature>
<evidence type="ECO:0000313" key="11">
    <source>
        <dbReference type="EMBL" id="PNF78247.1"/>
    </source>
</evidence>
<dbReference type="GO" id="GO:0071555">
    <property type="term" value="P:cell wall organization"/>
    <property type="evidence" value="ECO:0007669"/>
    <property type="project" value="UniProtKB-KW"/>
</dbReference>
<dbReference type="NCBIfam" id="TIGR01087">
    <property type="entry name" value="murD"/>
    <property type="match status" value="1"/>
</dbReference>
<keyword evidence="7 8" id="KW-0131">Cell cycle</keyword>
<dbReference type="GO" id="GO:0051301">
    <property type="term" value="P:cell division"/>
    <property type="evidence" value="ECO:0007669"/>
    <property type="project" value="UniProtKB-KW"/>
</dbReference>
<keyword evidence="6 7" id="KW-0067">ATP-binding</keyword>
<comment type="catalytic activity">
    <reaction evidence="7 8">
        <text>UDP-N-acetyl-alpha-D-muramoyl-L-alanine + D-glutamate + ATP = UDP-N-acetyl-alpha-D-muramoyl-L-alanyl-D-glutamate + ADP + phosphate + H(+)</text>
        <dbReference type="Rhea" id="RHEA:16429"/>
        <dbReference type="ChEBI" id="CHEBI:15378"/>
        <dbReference type="ChEBI" id="CHEBI:29986"/>
        <dbReference type="ChEBI" id="CHEBI:30616"/>
        <dbReference type="ChEBI" id="CHEBI:43474"/>
        <dbReference type="ChEBI" id="CHEBI:83898"/>
        <dbReference type="ChEBI" id="CHEBI:83900"/>
        <dbReference type="ChEBI" id="CHEBI:456216"/>
        <dbReference type="EC" id="6.3.2.9"/>
    </reaction>
</comment>
<comment type="similarity">
    <text evidence="7">Belongs to the MurCDEF family.</text>
</comment>
<keyword evidence="7 8" id="KW-0961">Cell wall biogenesis/degradation</keyword>
<dbReference type="EC" id="6.3.2.9" evidence="7 8"/>
<sequence>MLIASDQFRIVVGLGKSGMSVVRHLARRGLPFAVADTRANPPELATLKAQYPGVEVRCGELDVEFLCRASELLVSPGLAIATPALQAAAARGVKLSGDIDLFAREAKAPIVAITGSNAKSTVTTLVGEMAAAAGRQVAVGGNLGTPALDLLDDGVELYVLELSSFQLETTDQLNAEVATCLNVSEDHMDRYSGLPAYHQAKHRIFRGARQVVINRDDRLSRPLIGEDVPVWSFGLGKPDFKGFGLLEEGGEKYLAFQFETLMPVSELKIRGAHNQANALAALALGHGVGLPFDAMLRTLRSFAGLAHRCQWVGERGGVAFYDDSKATNVGAALAAIDGLGADIPGKLVLIAGGDGKGADFSALHAPVARYCRAVVLLGRDADVLAAALDGAAPLLRVRTLEEAVQQAAACATAGDAVLLSPACASLDMFKNFEERGRLFAAAVEALV</sequence>
<keyword evidence="12" id="KW-1185">Reference proteome</keyword>
<accession>A0A8E2QGF4</accession>
<dbReference type="EMBL" id="POUK01000001">
    <property type="protein sequence ID" value="PNF78247.1"/>
    <property type="molecule type" value="Genomic_DNA"/>
</dbReference>
<keyword evidence="7 8" id="KW-0132">Cell division</keyword>
<evidence type="ECO:0000313" key="12">
    <source>
        <dbReference type="Proteomes" id="UP000235881"/>
    </source>
</evidence>
<keyword evidence="4 7" id="KW-0436">Ligase</keyword>
<keyword evidence="7 8" id="KW-0573">Peptidoglycan synthesis</keyword>
<gene>
    <name evidence="7" type="primary">murD</name>
    <name evidence="11" type="ORF">CXK95_02840</name>
</gene>
<dbReference type="GO" id="GO:0005524">
    <property type="term" value="F:ATP binding"/>
    <property type="evidence" value="ECO:0007669"/>
    <property type="project" value="UniProtKB-UniRule"/>
</dbReference>
<dbReference type="GO" id="GO:0009252">
    <property type="term" value="P:peptidoglycan biosynthetic process"/>
    <property type="evidence" value="ECO:0007669"/>
    <property type="project" value="UniProtKB-UniRule"/>
</dbReference>
<dbReference type="UniPathway" id="UPA00219"/>
<dbReference type="Pfam" id="PF08245">
    <property type="entry name" value="Mur_ligase_M"/>
    <property type="match status" value="1"/>
</dbReference>
<dbReference type="InterPro" id="IPR036615">
    <property type="entry name" value="Mur_ligase_C_dom_sf"/>
</dbReference>
<dbReference type="Pfam" id="PF02875">
    <property type="entry name" value="Mur_ligase_C"/>
    <property type="match status" value="1"/>
</dbReference>
<evidence type="ECO:0000259" key="10">
    <source>
        <dbReference type="Pfam" id="PF08245"/>
    </source>
</evidence>
<dbReference type="PANTHER" id="PTHR43692:SF1">
    <property type="entry name" value="UDP-N-ACETYLMURAMOYLALANINE--D-GLUTAMATE LIGASE"/>
    <property type="match status" value="1"/>
</dbReference>
<evidence type="ECO:0000256" key="5">
    <source>
        <dbReference type="ARBA" id="ARBA00022741"/>
    </source>
</evidence>
<evidence type="ECO:0000256" key="7">
    <source>
        <dbReference type="HAMAP-Rule" id="MF_00639"/>
    </source>
</evidence>
<dbReference type="SUPFAM" id="SSF53244">
    <property type="entry name" value="MurD-like peptide ligases, peptide-binding domain"/>
    <property type="match status" value="1"/>
</dbReference>
<evidence type="ECO:0000256" key="8">
    <source>
        <dbReference type="RuleBase" id="RU003664"/>
    </source>
</evidence>
<dbReference type="Gene3D" id="3.90.190.20">
    <property type="entry name" value="Mur ligase, C-terminal domain"/>
    <property type="match status" value="1"/>
</dbReference>
<proteinExistence type="inferred from homology"/>
<evidence type="ECO:0000256" key="3">
    <source>
        <dbReference type="ARBA" id="ARBA00022490"/>
    </source>
</evidence>
<dbReference type="InterPro" id="IPR005762">
    <property type="entry name" value="MurD"/>
</dbReference>
<dbReference type="HAMAP" id="MF_00639">
    <property type="entry name" value="MurD"/>
    <property type="match status" value="1"/>
</dbReference>
<dbReference type="PANTHER" id="PTHR43692">
    <property type="entry name" value="UDP-N-ACETYLMURAMOYLALANINE--D-GLUTAMATE LIGASE"/>
    <property type="match status" value="1"/>
</dbReference>
<feature type="binding site" evidence="7">
    <location>
        <begin position="115"/>
        <end position="121"/>
    </location>
    <ligand>
        <name>ATP</name>
        <dbReference type="ChEBI" id="CHEBI:30616"/>
    </ligand>
</feature>
<dbReference type="InterPro" id="IPR013221">
    <property type="entry name" value="Mur_ligase_cen"/>
</dbReference>
<dbReference type="Pfam" id="PF21799">
    <property type="entry name" value="MurD-like_N"/>
    <property type="match status" value="1"/>
</dbReference>
<dbReference type="Proteomes" id="UP000235881">
    <property type="component" value="Unassembled WGS sequence"/>
</dbReference>
<dbReference type="GO" id="GO:0008360">
    <property type="term" value="P:regulation of cell shape"/>
    <property type="evidence" value="ECO:0007669"/>
    <property type="project" value="UniProtKB-KW"/>
</dbReference>
<evidence type="ECO:0000256" key="1">
    <source>
        <dbReference type="ARBA" id="ARBA00004496"/>
    </source>
</evidence>
<comment type="caution">
    <text evidence="11">The sequence shown here is derived from an EMBL/GenBank/DDBJ whole genome shotgun (WGS) entry which is preliminary data.</text>
</comment>
<dbReference type="SUPFAM" id="SSF53623">
    <property type="entry name" value="MurD-like peptide ligases, catalytic domain"/>
    <property type="match status" value="1"/>
</dbReference>
<comment type="pathway">
    <text evidence="2 7 8">Cell wall biogenesis; peptidoglycan biosynthesis.</text>
</comment>
<evidence type="ECO:0000256" key="4">
    <source>
        <dbReference type="ARBA" id="ARBA00022598"/>
    </source>
</evidence>
<dbReference type="Gene3D" id="3.40.50.720">
    <property type="entry name" value="NAD(P)-binding Rossmann-like Domain"/>
    <property type="match status" value="1"/>
</dbReference>
<dbReference type="SUPFAM" id="SSF51984">
    <property type="entry name" value="MurCD N-terminal domain"/>
    <property type="match status" value="1"/>
</dbReference>